<evidence type="ECO:0000313" key="2">
    <source>
        <dbReference type="EMBL" id="CAI9303601.1"/>
    </source>
</evidence>
<dbReference type="AlphaFoldDB" id="A0AA36A4D9"/>
<organism evidence="2 3">
    <name type="scientific">Lactuca saligna</name>
    <name type="common">Willowleaf lettuce</name>
    <dbReference type="NCBI Taxonomy" id="75948"/>
    <lineage>
        <taxon>Eukaryota</taxon>
        <taxon>Viridiplantae</taxon>
        <taxon>Streptophyta</taxon>
        <taxon>Embryophyta</taxon>
        <taxon>Tracheophyta</taxon>
        <taxon>Spermatophyta</taxon>
        <taxon>Magnoliopsida</taxon>
        <taxon>eudicotyledons</taxon>
        <taxon>Gunneridae</taxon>
        <taxon>Pentapetalae</taxon>
        <taxon>asterids</taxon>
        <taxon>campanulids</taxon>
        <taxon>Asterales</taxon>
        <taxon>Asteraceae</taxon>
        <taxon>Cichorioideae</taxon>
        <taxon>Cichorieae</taxon>
        <taxon>Lactucinae</taxon>
        <taxon>Lactuca</taxon>
    </lineage>
</organism>
<feature type="transmembrane region" description="Helical" evidence="1">
    <location>
        <begin position="73"/>
        <end position="93"/>
    </location>
</feature>
<evidence type="ECO:0000256" key="1">
    <source>
        <dbReference type="SAM" id="Phobius"/>
    </source>
</evidence>
<reference evidence="2" key="1">
    <citation type="submission" date="2023-04" db="EMBL/GenBank/DDBJ databases">
        <authorList>
            <person name="Vijverberg K."/>
            <person name="Xiong W."/>
            <person name="Schranz E."/>
        </authorList>
    </citation>
    <scope>NUCLEOTIDE SEQUENCE</scope>
</reference>
<protein>
    <submittedName>
        <fullName evidence="2">Uncharacterized protein</fullName>
    </submittedName>
</protein>
<gene>
    <name evidence="2" type="ORF">LSALG_LOCUS42025</name>
</gene>
<feature type="transmembrane region" description="Helical" evidence="1">
    <location>
        <begin position="39"/>
        <end position="61"/>
    </location>
</feature>
<name>A0AA36A4D9_LACSI</name>
<proteinExistence type="predicted"/>
<dbReference type="EMBL" id="OX465085">
    <property type="protein sequence ID" value="CAI9303601.1"/>
    <property type="molecule type" value="Genomic_DNA"/>
</dbReference>
<accession>A0AA36A4D9</accession>
<dbReference type="Proteomes" id="UP001177003">
    <property type="component" value="Chromosome 9"/>
</dbReference>
<keyword evidence="3" id="KW-1185">Reference proteome</keyword>
<keyword evidence="1" id="KW-0472">Membrane</keyword>
<sequence>MDFRNNLVMLAGSVVFNMVMCLVRFPGGLATLGNRDGDWVFFYADLIALCISMNVLVVGMSVGPTLWKKIEELARNAMLIALSAMAIAVHQIILRVLGGDYWSRLFVNGSFIAFTVLTCGFNIFVRCGYWTK</sequence>
<keyword evidence="1" id="KW-1133">Transmembrane helix</keyword>
<keyword evidence="1" id="KW-0812">Transmembrane</keyword>
<feature type="transmembrane region" description="Helical" evidence="1">
    <location>
        <begin position="7"/>
        <end position="27"/>
    </location>
</feature>
<evidence type="ECO:0000313" key="3">
    <source>
        <dbReference type="Proteomes" id="UP001177003"/>
    </source>
</evidence>
<feature type="transmembrane region" description="Helical" evidence="1">
    <location>
        <begin position="105"/>
        <end position="125"/>
    </location>
</feature>